<evidence type="ECO:0000313" key="3">
    <source>
        <dbReference type="Proteomes" id="UP000005580"/>
    </source>
</evidence>
<sequence>MGSHASELGHGIDEVQHKVTLKGFKMSKYPVTFDQYDEFCKATNRKKPTDEGFGRGKRPVINVSWEDAKAYCKWANCQLPTEAQWEYACRAGTTTPFNTGDNITTDQANYNGEKPYGNNPKGKLLWKTTEVGVYPPNRWGLCDMHGNVQEWCEDFYGPYPKDAVTDPVGPSTGKGRVLRGGSYFFGGEECRSAERVVSGQTIGSEFTGFRVVRPL</sequence>
<dbReference type="SUPFAM" id="SSF56436">
    <property type="entry name" value="C-type lectin-like"/>
    <property type="match status" value="1"/>
</dbReference>
<dbReference type="AlphaFoldDB" id="E7RNP8"/>
<dbReference type="Gene3D" id="3.90.1580.10">
    <property type="entry name" value="paralog of FGE (formylglycine-generating enzyme)"/>
    <property type="match status" value="1"/>
</dbReference>
<accession>E7RNP8</accession>
<keyword evidence="3" id="KW-1185">Reference proteome</keyword>
<gene>
    <name evidence="2" type="ORF">HMPREF0663_10799</name>
</gene>
<dbReference type="STRING" id="28134.SAMN05444288_2320"/>
<evidence type="ECO:0000313" key="2">
    <source>
        <dbReference type="EMBL" id="EFZ37341.1"/>
    </source>
</evidence>
<dbReference type="eggNOG" id="COG1262">
    <property type="taxonomic scope" value="Bacteria"/>
</dbReference>
<feature type="domain" description="Sulfatase-modifying factor enzyme-like" evidence="1">
    <location>
        <begin position="9"/>
        <end position="213"/>
    </location>
</feature>
<dbReference type="EMBL" id="AEPE02000003">
    <property type="protein sequence ID" value="EFZ37341.1"/>
    <property type="molecule type" value="Genomic_DNA"/>
</dbReference>
<dbReference type="InterPro" id="IPR016187">
    <property type="entry name" value="CTDL_fold"/>
</dbReference>
<dbReference type="InterPro" id="IPR042095">
    <property type="entry name" value="SUMF_sf"/>
</dbReference>
<evidence type="ECO:0000259" key="1">
    <source>
        <dbReference type="Pfam" id="PF03781"/>
    </source>
</evidence>
<proteinExistence type="predicted"/>
<dbReference type="PANTHER" id="PTHR23150:SF19">
    <property type="entry name" value="FORMYLGLYCINE-GENERATING ENZYME"/>
    <property type="match status" value="1"/>
</dbReference>
<dbReference type="Proteomes" id="UP000005580">
    <property type="component" value="Unassembled WGS sequence"/>
</dbReference>
<reference evidence="2" key="1">
    <citation type="submission" date="2011-01" db="EMBL/GenBank/DDBJ databases">
        <authorList>
            <person name="Muzny D."/>
            <person name="Qin X."/>
            <person name="Buhay C."/>
            <person name="Dugan-Rocha S."/>
            <person name="Ding Y."/>
            <person name="Chen G."/>
            <person name="Hawes A."/>
            <person name="Holder M."/>
            <person name="Jhangiani S."/>
            <person name="Johnson A."/>
            <person name="Khan Z."/>
            <person name="Li Z."/>
            <person name="Liu W."/>
            <person name="Liu X."/>
            <person name="Perez L."/>
            <person name="Shen H."/>
            <person name="Wang Q."/>
            <person name="Watt J."/>
            <person name="Xi L."/>
            <person name="Xin Y."/>
            <person name="Zhou J."/>
            <person name="Deng J."/>
            <person name="Jiang H."/>
            <person name="Liu Y."/>
            <person name="Qu J."/>
            <person name="Song X.-Z."/>
            <person name="Zhang L."/>
            <person name="Villasana D."/>
            <person name="Johnson A."/>
            <person name="Liu J."/>
            <person name="Liyanage D."/>
            <person name="Lorensuhewa L."/>
            <person name="Robinson T."/>
            <person name="Song A."/>
            <person name="Song B.-B."/>
            <person name="Dinh H."/>
            <person name="Thornton R."/>
            <person name="Coyle M."/>
            <person name="Francisco L."/>
            <person name="Jackson L."/>
            <person name="Javaid M."/>
            <person name="Korchina V."/>
            <person name="Kovar C."/>
            <person name="Mata R."/>
            <person name="Mathew T."/>
            <person name="Ngo R."/>
            <person name="Nguyen L."/>
            <person name="Nguyen N."/>
            <person name="Okwuonu G."/>
            <person name="Ongeri F."/>
            <person name="Pham C."/>
            <person name="Simmons D."/>
            <person name="Wilczek-Boney K."/>
            <person name="Hale W."/>
            <person name="Jakkamsetti A."/>
            <person name="Pham P."/>
            <person name="Ruth R."/>
            <person name="San Lucas F."/>
            <person name="Warren J."/>
            <person name="Zhang J."/>
            <person name="Zhao Z."/>
            <person name="Zhou C."/>
            <person name="Zhu D."/>
            <person name="Lee S."/>
            <person name="Bess C."/>
            <person name="Blankenburg K."/>
            <person name="Forbes L."/>
            <person name="Fu Q."/>
            <person name="Gubbala S."/>
            <person name="Hirani K."/>
            <person name="Jayaseelan J.C."/>
            <person name="Lara F."/>
            <person name="Munidasa M."/>
            <person name="Palculict T."/>
            <person name="Patil S."/>
            <person name="Pu L.-L."/>
            <person name="Saada N."/>
            <person name="Tang L."/>
            <person name="Weissenberger G."/>
            <person name="Zhu Y."/>
            <person name="Hemphill L."/>
            <person name="Shang Y."/>
            <person name="Youmans B."/>
            <person name="Ayvaz T."/>
            <person name="Ross M."/>
            <person name="Santibanez J."/>
            <person name="Aqrawi P."/>
            <person name="Gross S."/>
            <person name="Joshi V."/>
            <person name="Fowler G."/>
            <person name="Nazareth L."/>
            <person name="Reid J."/>
            <person name="Worley K."/>
            <person name="Petrosino J."/>
            <person name="Highlander S."/>
            <person name="Gibbs R."/>
        </authorList>
    </citation>
    <scope>NUCLEOTIDE SEQUENCE [LARGE SCALE GENOMIC DNA]</scope>
    <source>
        <strain evidence="2">ATCC 33269</strain>
    </source>
</reference>
<dbReference type="Pfam" id="PF03781">
    <property type="entry name" value="FGE-sulfatase"/>
    <property type="match status" value="1"/>
</dbReference>
<dbReference type="InterPro" id="IPR051043">
    <property type="entry name" value="Sulfatase_Mod_Factor_Kinase"/>
</dbReference>
<organism evidence="2 3">
    <name type="scientific">Hoylesella oralis ATCC 33269</name>
    <dbReference type="NCBI Taxonomy" id="873533"/>
    <lineage>
        <taxon>Bacteria</taxon>
        <taxon>Pseudomonadati</taxon>
        <taxon>Bacteroidota</taxon>
        <taxon>Bacteroidia</taxon>
        <taxon>Bacteroidales</taxon>
        <taxon>Prevotellaceae</taxon>
        <taxon>Hoylesella</taxon>
    </lineage>
</organism>
<dbReference type="InterPro" id="IPR005532">
    <property type="entry name" value="SUMF_dom"/>
</dbReference>
<name>E7RNP8_9BACT</name>
<protein>
    <recommendedName>
        <fullName evidence="1">Sulfatase-modifying factor enzyme-like domain-containing protein</fullName>
    </recommendedName>
</protein>
<dbReference type="GO" id="GO:0120147">
    <property type="term" value="F:formylglycine-generating oxidase activity"/>
    <property type="evidence" value="ECO:0007669"/>
    <property type="project" value="TreeGrafter"/>
</dbReference>
<dbReference type="HOGENOM" id="CLU_012431_2_3_10"/>
<comment type="caution">
    <text evidence="2">The sequence shown here is derived from an EMBL/GenBank/DDBJ whole genome shotgun (WGS) entry which is preliminary data.</text>
</comment>
<dbReference type="PANTHER" id="PTHR23150">
    <property type="entry name" value="SULFATASE MODIFYING FACTOR 1, 2"/>
    <property type="match status" value="1"/>
</dbReference>